<organism evidence="3 4">
    <name type="scientific">Cerrena zonata</name>
    <dbReference type="NCBI Taxonomy" id="2478898"/>
    <lineage>
        <taxon>Eukaryota</taxon>
        <taxon>Fungi</taxon>
        <taxon>Dikarya</taxon>
        <taxon>Basidiomycota</taxon>
        <taxon>Agaricomycotina</taxon>
        <taxon>Agaricomycetes</taxon>
        <taxon>Polyporales</taxon>
        <taxon>Cerrenaceae</taxon>
        <taxon>Cerrena</taxon>
    </lineage>
</organism>
<feature type="transmembrane region" description="Helical" evidence="2">
    <location>
        <begin position="85"/>
        <end position="105"/>
    </location>
</feature>
<feature type="transmembrane region" description="Helical" evidence="2">
    <location>
        <begin position="15"/>
        <end position="33"/>
    </location>
</feature>
<evidence type="ECO:0000256" key="2">
    <source>
        <dbReference type="SAM" id="Phobius"/>
    </source>
</evidence>
<sequence length="348" mass="38622">MPDWTSPEAQAKQSAALTLITHTFAGIYFWEVLISLDFEWSYISGRRKFRYPIIIYFLARYLALAAMIGAVIGFDVKSGLNCRPFFIFLQMTGNASGGMATINLALRTIAIWERNRYIIIVIVLLILGHWSLILQGGLLEASQIPGTGCVIVHTNVVVLTANFVFSMAFDLVVLILTAYKLLQLRGSHQNGLVNVLFYDGLIYFICAFLANLVATVFMTMNLSPVMSIIFNVPSTVVCAIASTRAVRSLATYAADGPHIFYSGTIADNGSIQFRPHLLPMARPGQILSLSTTREEPSQEGVHVRMERMVRVDEEQKRKSNTRKTEQLDSTLCTYGSNNDSLDMKGTAV</sequence>
<name>A0AAW0GPA1_9APHY</name>
<evidence type="ECO:0000313" key="4">
    <source>
        <dbReference type="Proteomes" id="UP001385951"/>
    </source>
</evidence>
<feature type="region of interest" description="Disordered" evidence="1">
    <location>
        <begin position="308"/>
        <end position="335"/>
    </location>
</feature>
<keyword evidence="2" id="KW-0472">Membrane</keyword>
<feature type="transmembrane region" description="Helical" evidence="2">
    <location>
        <begin position="156"/>
        <end position="179"/>
    </location>
</feature>
<feature type="compositionally biased region" description="Basic and acidic residues" evidence="1">
    <location>
        <begin position="308"/>
        <end position="326"/>
    </location>
</feature>
<reference evidence="3 4" key="1">
    <citation type="submission" date="2022-09" db="EMBL/GenBank/DDBJ databases">
        <authorList>
            <person name="Palmer J.M."/>
        </authorList>
    </citation>
    <scope>NUCLEOTIDE SEQUENCE [LARGE SCALE GENOMIC DNA]</scope>
    <source>
        <strain evidence="3 4">DSM 7382</strain>
    </source>
</reference>
<dbReference type="EMBL" id="JASBNA010000004">
    <property type="protein sequence ID" value="KAK7692884.1"/>
    <property type="molecule type" value="Genomic_DNA"/>
</dbReference>
<dbReference type="Proteomes" id="UP001385951">
    <property type="component" value="Unassembled WGS sequence"/>
</dbReference>
<evidence type="ECO:0008006" key="5">
    <source>
        <dbReference type="Google" id="ProtNLM"/>
    </source>
</evidence>
<keyword evidence="4" id="KW-1185">Reference proteome</keyword>
<keyword evidence="2" id="KW-1133">Transmembrane helix</keyword>
<feature type="transmembrane region" description="Helical" evidence="2">
    <location>
        <begin position="53"/>
        <end position="73"/>
    </location>
</feature>
<dbReference type="AlphaFoldDB" id="A0AAW0GPA1"/>
<proteinExistence type="predicted"/>
<gene>
    <name evidence="3" type="ORF">QCA50_004519</name>
</gene>
<feature type="transmembrane region" description="Helical" evidence="2">
    <location>
        <begin position="117"/>
        <end position="136"/>
    </location>
</feature>
<feature type="transmembrane region" description="Helical" evidence="2">
    <location>
        <begin position="191"/>
        <end position="218"/>
    </location>
</feature>
<comment type="caution">
    <text evidence="3">The sequence shown here is derived from an EMBL/GenBank/DDBJ whole genome shotgun (WGS) entry which is preliminary data.</text>
</comment>
<keyword evidence="2" id="KW-0812">Transmembrane</keyword>
<accession>A0AAW0GPA1</accession>
<evidence type="ECO:0000256" key="1">
    <source>
        <dbReference type="SAM" id="MobiDB-lite"/>
    </source>
</evidence>
<evidence type="ECO:0000313" key="3">
    <source>
        <dbReference type="EMBL" id="KAK7692884.1"/>
    </source>
</evidence>
<protein>
    <recommendedName>
        <fullName evidence="5">Transmembrane protein</fullName>
    </recommendedName>
</protein>